<dbReference type="Proteomes" id="UP000184447">
    <property type="component" value="Unassembled WGS sequence"/>
</dbReference>
<proteinExistence type="predicted"/>
<keyword evidence="4 7" id="KW-1133">Transmembrane helix</keyword>
<keyword evidence="5 7" id="KW-0472">Membrane</keyword>
<gene>
    <name evidence="9" type="ORF">SAMN02745207_03094</name>
</gene>
<dbReference type="InterPro" id="IPR007168">
    <property type="entry name" value="Phageshock_PspC_N"/>
</dbReference>
<accession>A0A1M5WSM7</accession>
<comment type="subcellular location">
    <subcellularLocation>
        <location evidence="1">Cell membrane</location>
        <topology evidence="1">Single-pass membrane protein</topology>
    </subcellularLocation>
</comment>
<evidence type="ECO:0000256" key="7">
    <source>
        <dbReference type="SAM" id="Phobius"/>
    </source>
</evidence>
<reference evidence="9 10" key="1">
    <citation type="submission" date="2016-11" db="EMBL/GenBank/DDBJ databases">
        <authorList>
            <person name="Jaros S."/>
            <person name="Januszkiewicz K."/>
            <person name="Wedrychowicz H."/>
        </authorList>
    </citation>
    <scope>NUCLEOTIDE SEQUENCE [LARGE SCALE GENOMIC DNA]</scope>
    <source>
        <strain evidence="9 10">DSM 8605</strain>
    </source>
</reference>
<dbReference type="STRING" id="1121316.SAMN02745207_03094"/>
<feature type="transmembrane region" description="Helical" evidence="7">
    <location>
        <begin position="35"/>
        <end position="58"/>
    </location>
</feature>
<dbReference type="OrthoDB" id="9815286at2"/>
<evidence type="ECO:0000313" key="10">
    <source>
        <dbReference type="Proteomes" id="UP000184447"/>
    </source>
</evidence>
<evidence type="ECO:0000256" key="1">
    <source>
        <dbReference type="ARBA" id="ARBA00004162"/>
    </source>
</evidence>
<name>A0A1M5WSM7_9CLOT</name>
<keyword evidence="3 7" id="KW-0812">Transmembrane</keyword>
<evidence type="ECO:0000259" key="8">
    <source>
        <dbReference type="Pfam" id="PF04024"/>
    </source>
</evidence>
<feature type="compositionally biased region" description="Basic and acidic residues" evidence="6">
    <location>
        <begin position="78"/>
        <end position="89"/>
    </location>
</feature>
<protein>
    <submittedName>
        <fullName evidence="9">Phage shock protein C (PspC) family protein</fullName>
    </submittedName>
</protein>
<dbReference type="PANTHER" id="PTHR33885">
    <property type="entry name" value="PHAGE SHOCK PROTEIN C"/>
    <property type="match status" value="1"/>
</dbReference>
<keyword evidence="2" id="KW-1003">Cell membrane</keyword>
<evidence type="ECO:0000256" key="2">
    <source>
        <dbReference type="ARBA" id="ARBA00022475"/>
    </source>
</evidence>
<feature type="domain" description="Phage shock protein PspC N-terminal" evidence="8">
    <location>
        <begin position="5"/>
        <end position="61"/>
    </location>
</feature>
<dbReference type="PANTHER" id="PTHR33885:SF3">
    <property type="entry name" value="PHAGE SHOCK PROTEIN C"/>
    <property type="match status" value="1"/>
</dbReference>
<keyword evidence="10" id="KW-1185">Reference proteome</keyword>
<evidence type="ECO:0000256" key="5">
    <source>
        <dbReference type="ARBA" id="ARBA00023136"/>
    </source>
</evidence>
<dbReference type="GO" id="GO:0005886">
    <property type="term" value="C:plasma membrane"/>
    <property type="evidence" value="ECO:0007669"/>
    <property type="project" value="UniProtKB-SubCell"/>
</dbReference>
<organism evidence="9 10">
    <name type="scientific">Clostridium grantii DSM 8605</name>
    <dbReference type="NCBI Taxonomy" id="1121316"/>
    <lineage>
        <taxon>Bacteria</taxon>
        <taxon>Bacillati</taxon>
        <taxon>Bacillota</taxon>
        <taxon>Clostridia</taxon>
        <taxon>Eubacteriales</taxon>
        <taxon>Clostridiaceae</taxon>
        <taxon>Clostridium</taxon>
    </lineage>
</organism>
<evidence type="ECO:0000256" key="3">
    <source>
        <dbReference type="ARBA" id="ARBA00022692"/>
    </source>
</evidence>
<dbReference type="Pfam" id="PF04024">
    <property type="entry name" value="PspC"/>
    <property type="match status" value="1"/>
</dbReference>
<dbReference type="EMBL" id="FQXM01000020">
    <property type="protein sequence ID" value="SHH90635.1"/>
    <property type="molecule type" value="Genomic_DNA"/>
</dbReference>
<evidence type="ECO:0000256" key="6">
    <source>
        <dbReference type="SAM" id="MobiDB-lite"/>
    </source>
</evidence>
<sequence>MSNFKLYKSTTDKKISGVCGGLAENLGVDPSIVRIVWAVISIFYGIGIILYIIAALILPEKRPEDYEGRIQKPNNDFSNKEKSPETKVTDVNFKEVKSYDDVQQ</sequence>
<evidence type="ECO:0000256" key="4">
    <source>
        <dbReference type="ARBA" id="ARBA00022989"/>
    </source>
</evidence>
<dbReference type="AlphaFoldDB" id="A0A1M5WSM7"/>
<dbReference type="InterPro" id="IPR052027">
    <property type="entry name" value="PspC"/>
</dbReference>
<feature type="region of interest" description="Disordered" evidence="6">
    <location>
        <begin position="68"/>
        <end position="89"/>
    </location>
</feature>
<evidence type="ECO:0000313" key="9">
    <source>
        <dbReference type="EMBL" id="SHH90635.1"/>
    </source>
</evidence>
<dbReference type="RefSeq" id="WP_073339393.1">
    <property type="nucleotide sequence ID" value="NZ_FQXM01000020.1"/>
</dbReference>